<feature type="transmembrane region" description="Helical" evidence="12">
    <location>
        <begin position="20"/>
        <end position="42"/>
    </location>
</feature>
<evidence type="ECO:0000256" key="1">
    <source>
        <dbReference type="ARBA" id="ARBA00002442"/>
    </source>
</evidence>
<proteinExistence type="inferred from homology"/>
<dbReference type="InterPro" id="IPR052075">
    <property type="entry name" value="Heme_exporter_D"/>
</dbReference>
<keyword evidence="10 12" id="KW-1133">Transmembrane helix</keyword>
<keyword evidence="6 12" id="KW-1003">Cell membrane</keyword>
<evidence type="ECO:0000256" key="11">
    <source>
        <dbReference type="ARBA" id="ARBA00023136"/>
    </source>
</evidence>
<accession>A0ABQ0AE18</accession>
<evidence type="ECO:0000256" key="5">
    <source>
        <dbReference type="ARBA" id="ARBA00022448"/>
    </source>
</evidence>
<evidence type="ECO:0000256" key="9">
    <source>
        <dbReference type="ARBA" id="ARBA00022748"/>
    </source>
</evidence>
<comment type="subcellular location">
    <subcellularLocation>
        <location evidence="2 12">Cell inner membrane</location>
        <topology evidence="2 12">Single-pass membrane protein</topology>
    </subcellularLocation>
</comment>
<keyword evidence="9 12" id="KW-0201">Cytochrome c-type biogenesis</keyword>
<dbReference type="Pfam" id="PF04995">
    <property type="entry name" value="CcmD"/>
    <property type="match status" value="1"/>
</dbReference>
<evidence type="ECO:0000256" key="8">
    <source>
        <dbReference type="ARBA" id="ARBA00022692"/>
    </source>
</evidence>
<comment type="similarity">
    <text evidence="3 12">Belongs to the CcmD/CycX/HelD family.</text>
</comment>
<dbReference type="EMBL" id="BAABWN010000016">
    <property type="protein sequence ID" value="GAA6169876.1"/>
    <property type="molecule type" value="Genomic_DNA"/>
</dbReference>
<keyword evidence="7 12" id="KW-0997">Cell inner membrane</keyword>
<protein>
    <recommendedName>
        <fullName evidence="4 12">Heme exporter protein D</fullName>
    </recommendedName>
</protein>
<organism evidence="13 14">
    <name type="scientific">Sessilibacter corallicola</name>
    <dbReference type="NCBI Taxonomy" id="2904075"/>
    <lineage>
        <taxon>Bacteria</taxon>
        <taxon>Pseudomonadati</taxon>
        <taxon>Pseudomonadota</taxon>
        <taxon>Gammaproteobacteria</taxon>
        <taxon>Cellvibrionales</taxon>
        <taxon>Cellvibrionaceae</taxon>
        <taxon>Sessilibacter</taxon>
    </lineage>
</organism>
<name>A0ABQ0AE18_9GAMM</name>
<sequence length="71" mass="8259">MQFQFESLADFFTMSGHGPYVWACYFVTLLAIAYLLISPITAKRKLINDIKKQQRIVDVQNQDLSDQSKSW</sequence>
<evidence type="ECO:0000256" key="10">
    <source>
        <dbReference type="ARBA" id="ARBA00022989"/>
    </source>
</evidence>
<dbReference type="InterPro" id="IPR007078">
    <property type="entry name" value="Haem_export_protD_CcmD"/>
</dbReference>
<dbReference type="PANTHER" id="PTHR37531:SF1">
    <property type="entry name" value="HEME EXPORTER PROTEIN D"/>
    <property type="match status" value="1"/>
</dbReference>
<evidence type="ECO:0000256" key="2">
    <source>
        <dbReference type="ARBA" id="ARBA00004377"/>
    </source>
</evidence>
<keyword evidence="5 12" id="KW-0813">Transport</keyword>
<comment type="function">
    <text evidence="1 12">Required for the export of heme to the periplasm for the biogenesis of c-type cytochromes.</text>
</comment>
<reference evidence="13 14" key="1">
    <citation type="submission" date="2024-04" db="EMBL/GenBank/DDBJ databases">
        <title>Draft genome sequence of Sessilibacter corallicola NBRC 116591.</title>
        <authorList>
            <person name="Miyakawa T."/>
            <person name="Kusuya Y."/>
            <person name="Miura T."/>
        </authorList>
    </citation>
    <scope>NUCLEOTIDE SEQUENCE [LARGE SCALE GENOMIC DNA]</scope>
    <source>
        <strain evidence="13 14">KU-00831-HH</strain>
    </source>
</reference>
<dbReference type="Proteomes" id="UP001465153">
    <property type="component" value="Unassembled WGS sequence"/>
</dbReference>
<evidence type="ECO:0000256" key="12">
    <source>
        <dbReference type="RuleBase" id="RU363101"/>
    </source>
</evidence>
<comment type="caution">
    <text evidence="13">The sequence shown here is derived from an EMBL/GenBank/DDBJ whole genome shotgun (WGS) entry which is preliminary data.</text>
</comment>
<dbReference type="PANTHER" id="PTHR37531">
    <property type="entry name" value="HEME EXPORTER PROTEIN D"/>
    <property type="match status" value="1"/>
</dbReference>
<evidence type="ECO:0000256" key="3">
    <source>
        <dbReference type="ARBA" id="ARBA00008741"/>
    </source>
</evidence>
<keyword evidence="11 12" id="KW-0472">Membrane</keyword>
<evidence type="ECO:0000256" key="4">
    <source>
        <dbReference type="ARBA" id="ARBA00016461"/>
    </source>
</evidence>
<evidence type="ECO:0000313" key="14">
    <source>
        <dbReference type="Proteomes" id="UP001465153"/>
    </source>
</evidence>
<keyword evidence="14" id="KW-1185">Reference proteome</keyword>
<evidence type="ECO:0000313" key="13">
    <source>
        <dbReference type="EMBL" id="GAA6169876.1"/>
    </source>
</evidence>
<evidence type="ECO:0000256" key="7">
    <source>
        <dbReference type="ARBA" id="ARBA00022519"/>
    </source>
</evidence>
<gene>
    <name evidence="13" type="ORF">NBRC116591_36880</name>
</gene>
<evidence type="ECO:0000256" key="6">
    <source>
        <dbReference type="ARBA" id="ARBA00022475"/>
    </source>
</evidence>
<keyword evidence="8 12" id="KW-0812">Transmembrane</keyword>
<dbReference type="NCBIfam" id="TIGR03141">
    <property type="entry name" value="cytochro_ccmD"/>
    <property type="match status" value="1"/>
</dbReference>